<evidence type="ECO:0000313" key="1">
    <source>
        <dbReference type="EMBL" id="KAK6632211.1"/>
    </source>
</evidence>
<protein>
    <submittedName>
        <fullName evidence="1">Uncharacterized protein</fullName>
    </submittedName>
</protein>
<reference evidence="1 2" key="1">
    <citation type="submission" date="2023-09" db="EMBL/GenBank/DDBJ databases">
        <title>Genomes of two closely related lineages of the louse Polyplax serrata with different host specificities.</title>
        <authorList>
            <person name="Martinu J."/>
            <person name="Tarabai H."/>
            <person name="Stefka J."/>
            <person name="Hypsa V."/>
        </authorList>
    </citation>
    <scope>NUCLEOTIDE SEQUENCE [LARGE SCALE GENOMIC DNA]</scope>
    <source>
        <strain evidence="1">98ZLc_SE</strain>
    </source>
</reference>
<sequence length="66" mass="7609">MRTQHMRALNLSACSLPEIYSQVPVTQLQLFTSHVQLLWTSLEEDEFFGNLCAVARYKPPGRENEL</sequence>
<proteinExistence type="predicted"/>
<gene>
    <name evidence="1" type="ORF">RUM44_007242</name>
</gene>
<organism evidence="1 2">
    <name type="scientific">Polyplax serrata</name>
    <name type="common">Common mouse louse</name>
    <dbReference type="NCBI Taxonomy" id="468196"/>
    <lineage>
        <taxon>Eukaryota</taxon>
        <taxon>Metazoa</taxon>
        <taxon>Ecdysozoa</taxon>
        <taxon>Arthropoda</taxon>
        <taxon>Hexapoda</taxon>
        <taxon>Insecta</taxon>
        <taxon>Pterygota</taxon>
        <taxon>Neoptera</taxon>
        <taxon>Paraneoptera</taxon>
        <taxon>Psocodea</taxon>
        <taxon>Troctomorpha</taxon>
        <taxon>Phthiraptera</taxon>
        <taxon>Anoplura</taxon>
        <taxon>Polyplacidae</taxon>
        <taxon>Polyplax</taxon>
    </lineage>
</organism>
<feature type="non-terminal residue" evidence="1">
    <location>
        <position position="66"/>
    </location>
</feature>
<accession>A0ABR1B079</accession>
<dbReference type="Proteomes" id="UP001359485">
    <property type="component" value="Unassembled WGS sequence"/>
</dbReference>
<evidence type="ECO:0000313" key="2">
    <source>
        <dbReference type="Proteomes" id="UP001359485"/>
    </source>
</evidence>
<dbReference type="EMBL" id="JAWJWF010000005">
    <property type="protein sequence ID" value="KAK6632211.1"/>
    <property type="molecule type" value="Genomic_DNA"/>
</dbReference>
<comment type="caution">
    <text evidence="1">The sequence shown here is derived from an EMBL/GenBank/DDBJ whole genome shotgun (WGS) entry which is preliminary data.</text>
</comment>
<keyword evidence="2" id="KW-1185">Reference proteome</keyword>
<name>A0ABR1B079_POLSC</name>